<feature type="compositionally biased region" description="Low complexity" evidence="1">
    <location>
        <begin position="54"/>
        <end position="77"/>
    </location>
</feature>
<protein>
    <submittedName>
        <fullName evidence="2">Uncharacterized protein</fullName>
    </submittedName>
</protein>
<organism evidence="2 3">
    <name type="scientific">Extremus antarcticus</name>
    <dbReference type="NCBI Taxonomy" id="702011"/>
    <lineage>
        <taxon>Eukaryota</taxon>
        <taxon>Fungi</taxon>
        <taxon>Dikarya</taxon>
        <taxon>Ascomycota</taxon>
        <taxon>Pezizomycotina</taxon>
        <taxon>Dothideomycetes</taxon>
        <taxon>Dothideomycetidae</taxon>
        <taxon>Mycosphaerellales</taxon>
        <taxon>Extremaceae</taxon>
        <taxon>Extremus</taxon>
    </lineage>
</organism>
<feature type="region of interest" description="Disordered" evidence="1">
    <location>
        <begin position="34"/>
        <end position="78"/>
    </location>
</feature>
<evidence type="ECO:0000256" key="1">
    <source>
        <dbReference type="SAM" id="MobiDB-lite"/>
    </source>
</evidence>
<proteinExistence type="predicted"/>
<accession>A0AAJ0GC02</accession>
<feature type="region of interest" description="Disordered" evidence="1">
    <location>
        <begin position="98"/>
        <end position="161"/>
    </location>
</feature>
<reference evidence="2" key="1">
    <citation type="submission" date="2023-04" db="EMBL/GenBank/DDBJ databases">
        <title>Black Yeasts Isolated from many extreme environments.</title>
        <authorList>
            <person name="Coleine C."/>
            <person name="Stajich J.E."/>
            <person name="Selbmann L."/>
        </authorList>
    </citation>
    <scope>NUCLEOTIDE SEQUENCE</scope>
    <source>
        <strain evidence="2">CCFEE 5312</strain>
    </source>
</reference>
<keyword evidence="3" id="KW-1185">Reference proteome</keyword>
<name>A0AAJ0GC02_9PEZI</name>
<sequence>MSVTDLAAQLAGQRLRKEATICYDSCEAYANKDGDEDGWAIPPLDSNDDYQSLSRSRTFPQRSQSTSRRTQRQLNTRLLCSTTHHRDVAALVSRMVESNDQCSITPPGCVTPTHDDEGYSSENDEQMTGMSASRRSSVATTKSRSDYRRGSDYVGSRASEE</sequence>
<dbReference type="AlphaFoldDB" id="A0AAJ0GC02"/>
<gene>
    <name evidence="2" type="ORF">LTR09_005933</name>
</gene>
<comment type="caution">
    <text evidence="2">The sequence shown here is derived from an EMBL/GenBank/DDBJ whole genome shotgun (WGS) entry which is preliminary data.</text>
</comment>
<evidence type="ECO:0000313" key="2">
    <source>
        <dbReference type="EMBL" id="KAK3052869.1"/>
    </source>
</evidence>
<feature type="compositionally biased region" description="Polar residues" evidence="1">
    <location>
        <begin position="126"/>
        <end position="142"/>
    </location>
</feature>
<dbReference type="Proteomes" id="UP001271007">
    <property type="component" value="Unassembled WGS sequence"/>
</dbReference>
<evidence type="ECO:0000313" key="3">
    <source>
        <dbReference type="Proteomes" id="UP001271007"/>
    </source>
</evidence>
<dbReference type="EMBL" id="JAWDJX010000018">
    <property type="protein sequence ID" value="KAK3052869.1"/>
    <property type="molecule type" value="Genomic_DNA"/>
</dbReference>